<sequence length="241" mass="24213">MGVFMFARRCGVFVAAVAVGVGCAACGGSPAAGQAPASAAAAALTADQVGAAVMAAAHGASAVHVRGTVKDGSTTMKIDVQLNKDSAAGTIIQGDTTIPVRRVGSVYYAQMTDGVITMAGLSPKTMPGPLMRDKWVSSQSKLGADLVEGSKSFLSYDEFVANTAGQIRTASLTAAGSDTVNGVPVLVFRQSDGSTADVTTAAPHYLVRMADDTGGFDFSGWDQQVAVAAPSAGELYSGPGA</sequence>
<dbReference type="EMBL" id="JAAXLS010000015">
    <property type="protein sequence ID" value="NKQ55445.1"/>
    <property type="molecule type" value="Genomic_DNA"/>
</dbReference>
<evidence type="ECO:0000313" key="2">
    <source>
        <dbReference type="EMBL" id="NKQ55445.1"/>
    </source>
</evidence>
<proteinExistence type="predicted"/>
<comment type="caution">
    <text evidence="2">The sequence shown here is derived from an EMBL/GenBank/DDBJ whole genome shotgun (WGS) entry which is preliminary data.</text>
</comment>
<keyword evidence="3" id="KW-1185">Reference proteome</keyword>
<evidence type="ECO:0000256" key="1">
    <source>
        <dbReference type="SAM" id="SignalP"/>
    </source>
</evidence>
<evidence type="ECO:0008006" key="4">
    <source>
        <dbReference type="Google" id="ProtNLM"/>
    </source>
</evidence>
<feature type="signal peptide" evidence="1">
    <location>
        <begin position="1"/>
        <end position="24"/>
    </location>
</feature>
<dbReference type="Proteomes" id="UP000715441">
    <property type="component" value="Unassembled WGS sequence"/>
</dbReference>
<accession>A0ABX1JA75</accession>
<feature type="chain" id="PRO_5047386498" description="LppX_LprAFG lipoprotein" evidence="1">
    <location>
        <begin position="25"/>
        <end position="241"/>
    </location>
</feature>
<protein>
    <recommendedName>
        <fullName evidence="4">LppX_LprAFG lipoprotein</fullName>
    </recommendedName>
</protein>
<gene>
    <name evidence="2" type="ORF">HFP15_21410</name>
</gene>
<evidence type="ECO:0000313" key="3">
    <source>
        <dbReference type="Proteomes" id="UP000715441"/>
    </source>
</evidence>
<dbReference type="RefSeq" id="WP_168518414.1">
    <property type="nucleotide sequence ID" value="NZ_JAAXLS010000015.1"/>
</dbReference>
<keyword evidence="1" id="KW-0732">Signal</keyword>
<organism evidence="2 3">
    <name type="scientific">Amycolatopsis acididurans</name>
    <dbReference type="NCBI Taxonomy" id="2724524"/>
    <lineage>
        <taxon>Bacteria</taxon>
        <taxon>Bacillati</taxon>
        <taxon>Actinomycetota</taxon>
        <taxon>Actinomycetes</taxon>
        <taxon>Pseudonocardiales</taxon>
        <taxon>Pseudonocardiaceae</taxon>
        <taxon>Amycolatopsis</taxon>
    </lineage>
</organism>
<name>A0ABX1JA75_9PSEU</name>
<reference evidence="2 3" key="1">
    <citation type="submission" date="2020-04" db="EMBL/GenBank/DDBJ databases">
        <title>Novel species.</title>
        <authorList>
            <person name="Teo W.F.A."/>
            <person name="Lipun K."/>
            <person name="Srisuk N."/>
            <person name="Duangmal K."/>
        </authorList>
    </citation>
    <scope>NUCLEOTIDE SEQUENCE [LARGE SCALE GENOMIC DNA]</scope>
    <source>
        <strain evidence="2 3">K13G38</strain>
    </source>
</reference>